<dbReference type="RefSeq" id="WP_050695259.1">
    <property type="nucleotide sequence ID" value="NZ_CP012072.1"/>
</dbReference>
<feature type="active site" description="Proton acceptor" evidence="4">
    <location>
        <position position="238"/>
    </location>
</feature>
<name>A0AAP9Y864_9ACTO</name>
<protein>
    <recommendedName>
        <fullName evidence="4">o-succinylbenzoate synthase</fullName>
        <shortName evidence="4">OSB synthase</shortName>
        <shortName evidence="4">OSBS</shortName>
        <ecNumber evidence="4">4.2.1.113</ecNumber>
    </recommendedName>
    <alternativeName>
        <fullName evidence="4">4-(2'-carboxyphenyl)-4-oxybutyric acid synthase</fullName>
    </alternativeName>
    <alternativeName>
        <fullName evidence="4">o-succinylbenzoic acid synthase</fullName>
    </alternativeName>
</protein>
<evidence type="ECO:0000256" key="2">
    <source>
        <dbReference type="ARBA" id="ARBA00022842"/>
    </source>
</evidence>
<dbReference type="EMBL" id="CP066065">
    <property type="protein sequence ID" value="QQC43905.1"/>
    <property type="molecule type" value="Genomic_DNA"/>
</dbReference>
<dbReference type="Proteomes" id="UP000595220">
    <property type="component" value="Chromosome"/>
</dbReference>
<dbReference type="SFLD" id="SFLDF00009">
    <property type="entry name" value="o-succinylbenzoate_synthase"/>
    <property type="match status" value="1"/>
</dbReference>
<evidence type="ECO:0000256" key="3">
    <source>
        <dbReference type="ARBA" id="ARBA00023239"/>
    </source>
</evidence>
<dbReference type="Gene3D" id="3.20.20.120">
    <property type="entry name" value="Enolase-like C-terminal domain"/>
    <property type="match status" value="1"/>
</dbReference>
<organism evidence="6 7">
    <name type="scientific">Schaalia meyeri</name>
    <dbReference type="NCBI Taxonomy" id="52773"/>
    <lineage>
        <taxon>Bacteria</taxon>
        <taxon>Bacillati</taxon>
        <taxon>Actinomycetota</taxon>
        <taxon>Actinomycetes</taxon>
        <taxon>Actinomycetales</taxon>
        <taxon>Actinomycetaceae</taxon>
        <taxon>Schaalia</taxon>
    </lineage>
</organism>
<gene>
    <name evidence="4" type="primary">menC</name>
    <name evidence="6" type="ORF">I6H42_00195</name>
</gene>
<keyword evidence="1 4" id="KW-0479">Metal-binding</keyword>
<dbReference type="NCBIfam" id="NF002782">
    <property type="entry name" value="PRK02901.1"/>
    <property type="match status" value="1"/>
</dbReference>
<comment type="catalytic activity">
    <reaction evidence="4">
        <text>(1R,6R)-6-hydroxy-2-succinyl-cyclohexa-2,4-diene-1-carboxylate = 2-succinylbenzoate + H2O</text>
        <dbReference type="Rhea" id="RHEA:10196"/>
        <dbReference type="ChEBI" id="CHEBI:15377"/>
        <dbReference type="ChEBI" id="CHEBI:18325"/>
        <dbReference type="ChEBI" id="CHEBI:58689"/>
        <dbReference type="EC" id="4.2.1.113"/>
    </reaction>
</comment>
<dbReference type="SFLD" id="SFLDS00001">
    <property type="entry name" value="Enolase"/>
    <property type="match status" value="1"/>
</dbReference>
<evidence type="ECO:0000313" key="6">
    <source>
        <dbReference type="EMBL" id="QQC43905.1"/>
    </source>
</evidence>
<dbReference type="HAMAP" id="MF_00470">
    <property type="entry name" value="MenC_1"/>
    <property type="match status" value="1"/>
</dbReference>
<dbReference type="CDD" id="cd03320">
    <property type="entry name" value="OSBS"/>
    <property type="match status" value="1"/>
</dbReference>
<comment type="similarity">
    <text evidence="4">Belongs to the mandelate racemase/muconate lactonizing enzyme family. MenC type 1 subfamily.</text>
</comment>
<comment type="cofactor">
    <cofactor evidence="4">
        <name>a divalent metal cation</name>
        <dbReference type="ChEBI" id="CHEBI:60240"/>
    </cofactor>
</comment>
<dbReference type="Pfam" id="PF18374">
    <property type="entry name" value="Enolase_like_N"/>
    <property type="match status" value="1"/>
</dbReference>
<dbReference type="SMART" id="SM00922">
    <property type="entry name" value="MR_MLE"/>
    <property type="match status" value="1"/>
</dbReference>
<reference evidence="6 7" key="1">
    <citation type="submission" date="2020-12" db="EMBL/GenBank/DDBJ databases">
        <title>FDA dAtabase for Regulatory Grade micrObial Sequences (FDA-ARGOS): Supporting development and validation of Infectious Disease Dx tests.</title>
        <authorList>
            <person name="Sproer C."/>
            <person name="Gronow S."/>
            <person name="Severitt S."/>
            <person name="Schroder I."/>
            <person name="Tallon L."/>
            <person name="Sadzewicz L."/>
            <person name="Zhao X."/>
            <person name="Boylan J."/>
            <person name="Ott S."/>
            <person name="Bowen H."/>
            <person name="Vavikolanu K."/>
            <person name="Mehta A."/>
            <person name="Aluvathingal J."/>
            <person name="Nadendla S."/>
            <person name="Lowell S."/>
            <person name="Myers T."/>
            <person name="Yan Y."/>
            <person name="Sichtig H."/>
        </authorList>
    </citation>
    <scope>NUCLEOTIDE SEQUENCE [LARGE SCALE GENOMIC DNA]</scope>
    <source>
        <strain evidence="6 7">FDAARGOS_985</strain>
    </source>
</reference>
<dbReference type="Pfam" id="PF13378">
    <property type="entry name" value="MR_MLE_C"/>
    <property type="match status" value="1"/>
</dbReference>
<comment type="pathway">
    <text evidence="4">Quinol/quinone metabolism; menaquinone biosynthesis.</text>
</comment>
<dbReference type="InterPro" id="IPR029065">
    <property type="entry name" value="Enolase_C-like"/>
</dbReference>
<dbReference type="InterPro" id="IPR013342">
    <property type="entry name" value="Mandelate_racemase_C"/>
</dbReference>
<evidence type="ECO:0000256" key="4">
    <source>
        <dbReference type="HAMAP-Rule" id="MF_00470"/>
    </source>
</evidence>
<dbReference type="InterPro" id="IPR036849">
    <property type="entry name" value="Enolase-like_C_sf"/>
</dbReference>
<dbReference type="AlphaFoldDB" id="A0AAP9Y864"/>
<evidence type="ECO:0000256" key="1">
    <source>
        <dbReference type="ARBA" id="ARBA00022723"/>
    </source>
</evidence>
<feature type="binding site" evidence="4">
    <location>
        <position position="214"/>
    </location>
    <ligand>
        <name>Mg(2+)</name>
        <dbReference type="ChEBI" id="CHEBI:18420"/>
    </ligand>
</feature>
<accession>A0AAP9Y864</accession>
<keyword evidence="7" id="KW-1185">Reference proteome</keyword>
<feature type="binding site" evidence="4">
    <location>
        <position position="161"/>
    </location>
    <ligand>
        <name>Mg(2+)</name>
        <dbReference type="ChEBI" id="CHEBI:18420"/>
    </ligand>
</feature>
<dbReference type="GO" id="GO:0009234">
    <property type="term" value="P:menaquinone biosynthetic process"/>
    <property type="evidence" value="ECO:0007669"/>
    <property type="project" value="UniProtKB-UniRule"/>
</dbReference>
<evidence type="ECO:0000259" key="5">
    <source>
        <dbReference type="SMART" id="SM00922"/>
    </source>
</evidence>
<dbReference type="KEGG" id="amy:ADJ76_06260"/>
<feature type="active site" description="Proton donor" evidence="4">
    <location>
        <position position="126"/>
    </location>
</feature>
<dbReference type="GO" id="GO:0000287">
    <property type="term" value="F:magnesium ion binding"/>
    <property type="evidence" value="ECO:0007669"/>
    <property type="project" value="UniProtKB-UniRule"/>
</dbReference>
<dbReference type="PANTHER" id="PTHR48073">
    <property type="entry name" value="O-SUCCINYLBENZOATE SYNTHASE-RELATED"/>
    <property type="match status" value="1"/>
</dbReference>
<sequence length="352" mass="37610">MNVALQPTLLRIPMRTLSRQTRYALEGVTDLLVYKIAMTTRFRGVTRREGLLLRGQAGWAEAAPFWNYDDAESARWLAAALESARRFPPIPRRKFVPVNVTIPVVSPEDAYERVTSSGGCATAKIKVAEPGVSIERDCARIGAVADALRQRVGEQAAIRLDANGAWGVDQACDAIPAMTEAAGAVPIEYVEQPCLTVDELAQVRRRVDVPIAADESIRRAQDPMEVARKEAADVVIIKVAPLGGVRAALRVARKSGLGVVVSSALETSVGLSVGVAAAAAVPGVSRAAGLATASLLVGDVTEPLVPERGRLPVVRREPDHELIDRTPVDGDLLSRWGMRLEGMAEHLGAGAR</sequence>
<dbReference type="PANTHER" id="PTHR48073:SF2">
    <property type="entry name" value="O-SUCCINYLBENZOATE SYNTHASE"/>
    <property type="match status" value="1"/>
</dbReference>
<dbReference type="SUPFAM" id="SSF51604">
    <property type="entry name" value="Enolase C-terminal domain-like"/>
    <property type="match status" value="1"/>
</dbReference>
<feature type="binding site" evidence="4">
    <location>
        <position position="191"/>
    </location>
    <ligand>
        <name>Mg(2+)</name>
        <dbReference type="ChEBI" id="CHEBI:18420"/>
    </ligand>
</feature>
<comment type="pathway">
    <text evidence="4">Quinol/quinone metabolism; 1,4-dihydroxy-2-naphthoate biosynthesis; 1,4-dihydroxy-2-naphthoate from chorismate: step 4/7.</text>
</comment>
<dbReference type="EC" id="4.2.1.113" evidence="4"/>
<feature type="domain" description="Mandelate racemase/muconate lactonizing enzyme C-terminal" evidence="5">
    <location>
        <begin position="107"/>
        <end position="210"/>
    </location>
</feature>
<keyword evidence="4" id="KW-0474">Menaquinone biosynthesis</keyword>
<comment type="function">
    <text evidence="4">Converts 2-succinyl-6-hydroxy-2,4-cyclohexadiene-1-carboxylate (SHCHC) to 2-succinylbenzoate (OSB).</text>
</comment>
<proteinExistence type="inferred from homology"/>
<dbReference type="InterPro" id="IPR010196">
    <property type="entry name" value="OSB_synthase_MenC1"/>
</dbReference>
<dbReference type="GO" id="GO:0043748">
    <property type="term" value="F:O-succinylbenzoate synthase activity"/>
    <property type="evidence" value="ECO:0007669"/>
    <property type="project" value="UniProtKB-EC"/>
</dbReference>
<dbReference type="SFLD" id="SFLDG00180">
    <property type="entry name" value="muconate_cycloisomerase"/>
    <property type="match status" value="1"/>
</dbReference>
<evidence type="ECO:0000313" key="7">
    <source>
        <dbReference type="Proteomes" id="UP000595220"/>
    </source>
</evidence>
<keyword evidence="3 4" id="KW-0456">Lyase</keyword>
<keyword evidence="2 4" id="KW-0460">Magnesium</keyword>